<dbReference type="PANTHER" id="PTHR46558:SF4">
    <property type="entry name" value="DNA-BIDING PHAGE PROTEIN"/>
    <property type="match status" value="1"/>
</dbReference>
<proteinExistence type="predicted"/>
<sequence>MDSIRWGRRIKAYRKLKGYTQIQFAKKVGISVSLIGEVERGMRKPSHDLLNRTTQVLGISLEELQPLEKNEG</sequence>
<dbReference type="CDD" id="cd00093">
    <property type="entry name" value="HTH_XRE"/>
    <property type="match status" value="1"/>
</dbReference>
<feature type="domain" description="HTH cro/C1-type" evidence="2">
    <location>
        <begin position="10"/>
        <end position="64"/>
    </location>
</feature>
<name>A0A917WVJ7_9BACI</name>
<gene>
    <name evidence="3" type="ORF">GCM10011351_23090</name>
</gene>
<protein>
    <submittedName>
        <fullName evidence="3">Transcriptional regulator</fullName>
    </submittedName>
</protein>
<dbReference type="AlphaFoldDB" id="A0A917WVJ7"/>
<reference evidence="3" key="1">
    <citation type="journal article" date="2014" name="Int. J. Syst. Evol. Microbiol.">
        <title>Complete genome sequence of Corynebacterium casei LMG S-19264T (=DSM 44701T), isolated from a smear-ripened cheese.</title>
        <authorList>
            <consortium name="US DOE Joint Genome Institute (JGI-PGF)"/>
            <person name="Walter F."/>
            <person name="Albersmeier A."/>
            <person name="Kalinowski J."/>
            <person name="Ruckert C."/>
        </authorList>
    </citation>
    <scope>NUCLEOTIDE SEQUENCE</scope>
    <source>
        <strain evidence="3">CGMCC 1.6333</strain>
    </source>
</reference>
<evidence type="ECO:0000313" key="3">
    <source>
        <dbReference type="EMBL" id="GGM36375.1"/>
    </source>
</evidence>
<dbReference type="EMBL" id="BMLG01000014">
    <property type="protein sequence ID" value="GGM36375.1"/>
    <property type="molecule type" value="Genomic_DNA"/>
</dbReference>
<dbReference type="InterPro" id="IPR001387">
    <property type="entry name" value="Cro/C1-type_HTH"/>
</dbReference>
<organism evidence="3 4">
    <name type="scientific">Paraliobacillus quinghaiensis</name>
    <dbReference type="NCBI Taxonomy" id="470815"/>
    <lineage>
        <taxon>Bacteria</taxon>
        <taxon>Bacillati</taxon>
        <taxon>Bacillota</taxon>
        <taxon>Bacilli</taxon>
        <taxon>Bacillales</taxon>
        <taxon>Bacillaceae</taxon>
        <taxon>Paraliobacillus</taxon>
    </lineage>
</organism>
<evidence type="ECO:0000256" key="1">
    <source>
        <dbReference type="ARBA" id="ARBA00023125"/>
    </source>
</evidence>
<dbReference type="PANTHER" id="PTHR46558">
    <property type="entry name" value="TRACRIPTIONAL REGULATORY PROTEIN-RELATED-RELATED"/>
    <property type="match status" value="1"/>
</dbReference>
<dbReference type="OrthoDB" id="3035529at2"/>
<evidence type="ECO:0000313" key="4">
    <source>
        <dbReference type="Proteomes" id="UP000618460"/>
    </source>
</evidence>
<dbReference type="SUPFAM" id="SSF47413">
    <property type="entry name" value="lambda repressor-like DNA-binding domains"/>
    <property type="match status" value="1"/>
</dbReference>
<dbReference type="Pfam" id="PF01381">
    <property type="entry name" value="HTH_3"/>
    <property type="match status" value="1"/>
</dbReference>
<dbReference type="InterPro" id="IPR010982">
    <property type="entry name" value="Lambda_DNA-bd_dom_sf"/>
</dbReference>
<accession>A0A917WVJ7</accession>
<dbReference type="Gene3D" id="1.10.260.40">
    <property type="entry name" value="lambda repressor-like DNA-binding domains"/>
    <property type="match status" value="1"/>
</dbReference>
<keyword evidence="4" id="KW-1185">Reference proteome</keyword>
<dbReference type="PROSITE" id="PS50943">
    <property type="entry name" value="HTH_CROC1"/>
    <property type="match status" value="1"/>
</dbReference>
<dbReference type="SMART" id="SM00530">
    <property type="entry name" value="HTH_XRE"/>
    <property type="match status" value="1"/>
</dbReference>
<dbReference type="Proteomes" id="UP000618460">
    <property type="component" value="Unassembled WGS sequence"/>
</dbReference>
<evidence type="ECO:0000259" key="2">
    <source>
        <dbReference type="PROSITE" id="PS50943"/>
    </source>
</evidence>
<comment type="caution">
    <text evidence="3">The sequence shown here is derived from an EMBL/GenBank/DDBJ whole genome shotgun (WGS) entry which is preliminary data.</text>
</comment>
<reference evidence="3" key="2">
    <citation type="submission" date="2020-09" db="EMBL/GenBank/DDBJ databases">
        <authorList>
            <person name="Sun Q."/>
            <person name="Zhou Y."/>
        </authorList>
    </citation>
    <scope>NUCLEOTIDE SEQUENCE</scope>
    <source>
        <strain evidence="3">CGMCC 1.6333</strain>
    </source>
</reference>
<dbReference type="RefSeq" id="WP_117157001.1">
    <property type="nucleotide sequence ID" value="NZ_BMLG01000014.1"/>
</dbReference>
<keyword evidence="1" id="KW-0238">DNA-binding</keyword>
<dbReference type="GO" id="GO:0003677">
    <property type="term" value="F:DNA binding"/>
    <property type="evidence" value="ECO:0007669"/>
    <property type="project" value="UniProtKB-KW"/>
</dbReference>